<feature type="compositionally biased region" description="Low complexity" evidence="5">
    <location>
        <begin position="17"/>
        <end position="28"/>
    </location>
</feature>
<dbReference type="CDD" id="cd06661">
    <property type="entry name" value="GGCT_like"/>
    <property type="match status" value="1"/>
</dbReference>
<dbReference type="AlphaFoldDB" id="A0A3D8STI1"/>
<feature type="region of interest" description="Disordered" evidence="5">
    <location>
        <begin position="1"/>
        <end position="32"/>
    </location>
</feature>
<name>A0A3D8STI1_9HELO</name>
<evidence type="ECO:0000256" key="1">
    <source>
        <dbReference type="ARBA" id="ARBA00012346"/>
    </source>
</evidence>
<evidence type="ECO:0000256" key="3">
    <source>
        <dbReference type="PIRSR" id="PIRSR617939-1"/>
    </source>
</evidence>
<protein>
    <recommendedName>
        <fullName evidence="1">gamma-glutamylcyclotransferase</fullName>
        <ecNumber evidence="1">4.3.2.9</ecNumber>
    </recommendedName>
</protein>
<evidence type="ECO:0000256" key="5">
    <source>
        <dbReference type="SAM" id="MobiDB-lite"/>
    </source>
</evidence>
<evidence type="ECO:0000313" key="7">
    <source>
        <dbReference type="Proteomes" id="UP000256645"/>
    </source>
</evidence>
<dbReference type="STRING" id="1849047.A0A3D8STI1"/>
<feature type="active site" description="Proton acceptor" evidence="3">
    <location>
        <position position="167"/>
    </location>
</feature>
<sequence>MPINAPALTQPSPPSAPRISSPAQAAQPKPEPEPEPILYFAYGSNLALSYMKTRCPNSVFHSLGYLPDYRWIIREGGFATIFPVETKRKPEVEFKGKGGCLLSHPFDELFPEDEEEVEGEEEVRDVRDAGGIEIGGEDEEGGEEREGVWGIIYKITPDELFDLDASEDVPRSYAKTAVTVTSFPANPMLSLVSNSWHPRAQTSTQVQAYTYTHPIASPSSEREEEEEEEDERMVTEGLILHRYIARINTGIVEAAAYGLPNAYVENVLRRFCPEVVKEEDEDVRWVRHGYWKRERGGEEVEFKELRALLKDLGVGEGIGGTW</sequence>
<organism evidence="6 7">
    <name type="scientific">Coleophoma cylindrospora</name>
    <dbReference type="NCBI Taxonomy" id="1849047"/>
    <lineage>
        <taxon>Eukaryota</taxon>
        <taxon>Fungi</taxon>
        <taxon>Dikarya</taxon>
        <taxon>Ascomycota</taxon>
        <taxon>Pezizomycotina</taxon>
        <taxon>Leotiomycetes</taxon>
        <taxon>Helotiales</taxon>
        <taxon>Dermateaceae</taxon>
        <taxon>Coleophoma</taxon>
    </lineage>
</organism>
<dbReference type="InterPro" id="IPR036568">
    <property type="entry name" value="GGCT-like_sf"/>
</dbReference>
<gene>
    <name evidence="6" type="ORF">BP6252_01655</name>
</gene>
<proteinExistence type="predicted"/>
<dbReference type="PANTHER" id="PTHR12935:SF0">
    <property type="entry name" value="GAMMA-GLUTAMYLCYCLOTRANSFERASE"/>
    <property type="match status" value="1"/>
</dbReference>
<dbReference type="OrthoDB" id="2924818at2759"/>
<keyword evidence="2" id="KW-0456">Lyase</keyword>
<dbReference type="EMBL" id="PDLM01000001">
    <property type="protein sequence ID" value="RDW89623.1"/>
    <property type="molecule type" value="Genomic_DNA"/>
</dbReference>
<accession>A0A3D8STI1</accession>
<dbReference type="SUPFAM" id="SSF110857">
    <property type="entry name" value="Gamma-glutamyl cyclotransferase-like"/>
    <property type="match status" value="1"/>
</dbReference>
<dbReference type="GO" id="GO:0003839">
    <property type="term" value="F:gamma-glutamylcyclotransferase activity"/>
    <property type="evidence" value="ECO:0007669"/>
    <property type="project" value="UniProtKB-EC"/>
</dbReference>
<dbReference type="InterPro" id="IPR013024">
    <property type="entry name" value="GGCT-like"/>
</dbReference>
<dbReference type="InterPro" id="IPR017939">
    <property type="entry name" value="G-Glutamylcylcotransferase"/>
</dbReference>
<dbReference type="Gene3D" id="3.10.490.10">
    <property type="entry name" value="Gamma-glutamyl cyclotransferase-like"/>
    <property type="match status" value="1"/>
</dbReference>
<dbReference type="EC" id="4.3.2.9" evidence="1"/>
<dbReference type="PANTHER" id="PTHR12935">
    <property type="entry name" value="GAMMA-GLUTAMYLCYCLOTRANSFERASE"/>
    <property type="match status" value="1"/>
</dbReference>
<evidence type="ECO:0000313" key="6">
    <source>
        <dbReference type="EMBL" id="RDW89623.1"/>
    </source>
</evidence>
<feature type="binding site" evidence="4">
    <location>
        <begin position="39"/>
        <end position="44"/>
    </location>
    <ligand>
        <name>substrate</name>
    </ligand>
</feature>
<evidence type="ECO:0000256" key="4">
    <source>
        <dbReference type="PIRSR" id="PIRSR617939-2"/>
    </source>
</evidence>
<dbReference type="Proteomes" id="UP000256645">
    <property type="component" value="Unassembled WGS sequence"/>
</dbReference>
<keyword evidence="7" id="KW-1185">Reference proteome</keyword>
<comment type="caution">
    <text evidence="6">The sequence shown here is derived from an EMBL/GenBank/DDBJ whole genome shotgun (WGS) entry which is preliminary data.</text>
</comment>
<evidence type="ECO:0000256" key="2">
    <source>
        <dbReference type="ARBA" id="ARBA00023239"/>
    </source>
</evidence>
<reference evidence="6 7" key="1">
    <citation type="journal article" date="2018" name="IMA Fungus">
        <title>IMA Genome-F 9: Draft genome sequence of Annulohypoxylon stygium, Aspergillus mulundensis, Berkeleyomyces basicola (syn. Thielaviopsis basicola), Ceratocystis smalleyi, two Cercospora beticola strains, Coleophoma cylindrospora, Fusarium fracticaudum, Phialophora cf. hyalina, and Morchella septimelata.</title>
        <authorList>
            <person name="Wingfield B.D."/>
            <person name="Bills G.F."/>
            <person name="Dong Y."/>
            <person name="Huang W."/>
            <person name="Nel W.J."/>
            <person name="Swalarsk-Parry B.S."/>
            <person name="Vaghefi N."/>
            <person name="Wilken P.M."/>
            <person name="An Z."/>
            <person name="de Beer Z.W."/>
            <person name="De Vos L."/>
            <person name="Chen L."/>
            <person name="Duong T.A."/>
            <person name="Gao Y."/>
            <person name="Hammerbacher A."/>
            <person name="Kikkert J.R."/>
            <person name="Li Y."/>
            <person name="Li H."/>
            <person name="Li K."/>
            <person name="Li Q."/>
            <person name="Liu X."/>
            <person name="Ma X."/>
            <person name="Naidoo K."/>
            <person name="Pethybridge S.J."/>
            <person name="Sun J."/>
            <person name="Steenkamp E.T."/>
            <person name="van der Nest M.A."/>
            <person name="van Wyk S."/>
            <person name="Wingfield M.J."/>
            <person name="Xiong C."/>
            <person name="Yue Q."/>
            <person name="Zhang X."/>
        </authorList>
    </citation>
    <scope>NUCLEOTIDE SEQUENCE [LARGE SCALE GENOMIC DNA]</scope>
    <source>
        <strain evidence="6 7">BP6252</strain>
    </source>
</reference>